<evidence type="ECO:0000313" key="2">
    <source>
        <dbReference type="Proteomes" id="UP000072605"/>
    </source>
</evidence>
<accession>A0AAW3MF81</accession>
<dbReference type="AlphaFoldDB" id="A0AAW3MF81"/>
<dbReference type="Proteomes" id="UP000072605">
    <property type="component" value="Unassembled WGS sequence"/>
</dbReference>
<proteinExistence type="predicted"/>
<reference evidence="1 2" key="1">
    <citation type="journal article" date="2016" name="Front. Microbiol.">
        <title>Genomic Resource of Rice Seed Associated Bacteria.</title>
        <authorList>
            <person name="Midha S."/>
            <person name="Bansal K."/>
            <person name="Sharma S."/>
            <person name="Kumar N."/>
            <person name="Patil P.P."/>
            <person name="Chaudhry V."/>
            <person name="Patil P.B."/>
        </authorList>
    </citation>
    <scope>NUCLEOTIDE SEQUENCE [LARGE SCALE GENOMIC DNA]</scope>
    <source>
        <strain evidence="1 2">RSA11</strain>
    </source>
</reference>
<comment type="caution">
    <text evidence="1">The sequence shown here is derived from an EMBL/GenBank/DDBJ whole genome shotgun (WGS) entry which is preliminary data.</text>
</comment>
<dbReference type="RefSeq" id="WP_058713211.1">
    <property type="nucleotide sequence ID" value="NZ_LDQV01000012.1"/>
</dbReference>
<evidence type="ECO:0000313" key="1">
    <source>
        <dbReference type="EMBL" id="KTR27918.1"/>
    </source>
</evidence>
<protein>
    <submittedName>
        <fullName evidence="1">Uncharacterized protein</fullName>
    </submittedName>
</protein>
<sequence length="104" mass="12407">MTRTKKRYDPMIPIPAYETLYDQRILKGMTVEQIAKQSFVSITTVNQWLKHHDIKLNAIKVPQEAEIQAIQKRQAAGELLNTILLDYRFSRFTYDKYRKRYEQA</sequence>
<dbReference type="EMBL" id="LDQV01000012">
    <property type="protein sequence ID" value="KTR27918.1"/>
    <property type="molecule type" value="Genomic_DNA"/>
</dbReference>
<gene>
    <name evidence="1" type="ORF">RSA11_04460</name>
</gene>
<name>A0AAW3MF81_9BACL</name>
<organism evidence="1 2">
    <name type="scientific">Exiguobacterium indicum</name>
    <dbReference type="NCBI Taxonomy" id="296995"/>
    <lineage>
        <taxon>Bacteria</taxon>
        <taxon>Bacillati</taxon>
        <taxon>Bacillota</taxon>
        <taxon>Bacilli</taxon>
        <taxon>Bacillales</taxon>
        <taxon>Bacillales Family XII. Incertae Sedis</taxon>
        <taxon>Exiguobacterium</taxon>
    </lineage>
</organism>